<evidence type="ECO:0000313" key="2">
    <source>
        <dbReference type="Proteomes" id="UP000249633"/>
    </source>
</evidence>
<comment type="caution">
    <text evidence="1">The sequence shown here is derived from an EMBL/GenBank/DDBJ whole genome shotgun (WGS) entry which is preliminary data.</text>
</comment>
<accession>A0A2W5DHV8</accession>
<dbReference type="Proteomes" id="UP000249633">
    <property type="component" value="Unassembled WGS sequence"/>
</dbReference>
<reference evidence="1 2" key="1">
    <citation type="submission" date="2017-08" db="EMBL/GenBank/DDBJ databases">
        <title>Infants hospitalized years apart are colonized by the same room-sourced microbial strains.</title>
        <authorList>
            <person name="Brooks B."/>
            <person name="Olm M.R."/>
            <person name="Firek B.A."/>
            <person name="Baker R."/>
            <person name="Thomas B.C."/>
            <person name="Morowitz M.J."/>
            <person name="Banfield J.F."/>
        </authorList>
    </citation>
    <scope>NUCLEOTIDE SEQUENCE [LARGE SCALE GENOMIC DNA]</scope>
    <source>
        <strain evidence="1">S2_012_000_R2_81</strain>
    </source>
</reference>
<dbReference type="AlphaFoldDB" id="A0A2W5DHV8"/>
<dbReference type="EMBL" id="QFOD01000014">
    <property type="protein sequence ID" value="PZP30388.1"/>
    <property type="molecule type" value="Genomic_DNA"/>
</dbReference>
<evidence type="ECO:0008006" key="3">
    <source>
        <dbReference type="Google" id="ProtNLM"/>
    </source>
</evidence>
<protein>
    <recommendedName>
        <fullName evidence="3">Zinc-finger domain-containing protein</fullName>
    </recommendedName>
</protein>
<evidence type="ECO:0000313" key="1">
    <source>
        <dbReference type="EMBL" id="PZP30388.1"/>
    </source>
</evidence>
<gene>
    <name evidence="1" type="ORF">DI603_14775</name>
</gene>
<proteinExistence type="predicted"/>
<sequence length="60" mass="7238">MLNCRETTQKVLQGEDRRLPLRDRLAVKLHQLACDHCRRFERQVGLMRAAGARWRRYTEE</sequence>
<name>A0A2W5DHV8_9BURK</name>
<organism evidence="1 2">
    <name type="scientific">Roseateles depolymerans</name>
    <dbReference type="NCBI Taxonomy" id="76731"/>
    <lineage>
        <taxon>Bacteria</taxon>
        <taxon>Pseudomonadati</taxon>
        <taxon>Pseudomonadota</taxon>
        <taxon>Betaproteobacteria</taxon>
        <taxon>Burkholderiales</taxon>
        <taxon>Sphaerotilaceae</taxon>
        <taxon>Roseateles</taxon>
    </lineage>
</organism>